<feature type="compositionally biased region" description="Basic and acidic residues" evidence="1">
    <location>
        <begin position="221"/>
        <end position="230"/>
    </location>
</feature>
<dbReference type="OrthoDB" id="9790035at2"/>
<evidence type="ECO:0000259" key="2">
    <source>
        <dbReference type="Pfam" id="PF01494"/>
    </source>
</evidence>
<dbReference type="InterPro" id="IPR036188">
    <property type="entry name" value="FAD/NAD-bd_sf"/>
</dbReference>
<dbReference type="Proteomes" id="UP000294927">
    <property type="component" value="Unassembled WGS sequence"/>
</dbReference>
<comment type="caution">
    <text evidence="3">The sequence shown here is derived from an EMBL/GenBank/DDBJ whole genome shotgun (WGS) entry which is preliminary data.</text>
</comment>
<proteinExistence type="predicted"/>
<dbReference type="GO" id="GO:0071949">
    <property type="term" value="F:FAD binding"/>
    <property type="evidence" value="ECO:0007669"/>
    <property type="project" value="InterPro"/>
</dbReference>
<feature type="region of interest" description="Disordered" evidence="1">
    <location>
        <begin position="203"/>
        <end position="230"/>
    </location>
</feature>
<dbReference type="RefSeq" id="WP_133906680.1">
    <property type="nucleotide sequence ID" value="NZ_SOCP01000014.1"/>
</dbReference>
<evidence type="ECO:0000256" key="1">
    <source>
        <dbReference type="SAM" id="MobiDB-lite"/>
    </source>
</evidence>
<dbReference type="AlphaFoldDB" id="A0A4R7V6C2"/>
<organism evidence="3 4">
    <name type="scientific">Actinophytocola oryzae</name>
    <dbReference type="NCBI Taxonomy" id="502181"/>
    <lineage>
        <taxon>Bacteria</taxon>
        <taxon>Bacillati</taxon>
        <taxon>Actinomycetota</taxon>
        <taxon>Actinomycetes</taxon>
        <taxon>Pseudonocardiales</taxon>
        <taxon>Pseudonocardiaceae</taxon>
    </lineage>
</organism>
<dbReference type="Pfam" id="PF01494">
    <property type="entry name" value="FAD_binding_3"/>
    <property type="match status" value="1"/>
</dbReference>
<dbReference type="Gene3D" id="3.50.50.60">
    <property type="entry name" value="FAD/NAD(P)-binding domain"/>
    <property type="match status" value="1"/>
</dbReference>
<dbReference type="PANTHER" id="PTHR43422">
    <property type="entry name" value="THIAMINE THIAZOLE SYNTHASE"/>
    <property type="match status" value="1"/>
</dbReference>
<evidence type="ECO:0000313" key="3">
    <source>
        <dbReference type="EMBL" id="TDV44237.1"/>
    </source>
</evidence>
<name>A0A4R7V6C2_9PSEU</name>
<dbReference type="InterPro" id="IPR002938">
    <property type="entry name" value="FAD-bd"/>
</dbReference>
<gene>
    <name evidence="3" type="ORF">CLV71_114147</name>
</gene>
<accession>A0A4R7V6C2</accession>
<dbReference type="SUPFAM" id="SSF51905">
    <property type="entry name" value="FAD/NAD(P)-binding domain"/>
    <property type="match status" value="1"/>
</dbReference>
<sequence length="230" mass="24408">MREGTSAIVIGAGVAGLLTARVLSDHVDRVRILERDRLAREAVTRPSVPQGRHAHVLLAAGHRLLDGWFPGLTDELVAAGAVALDAAELVWHQGGAYRIPTDPGFLTVSASRPLLEGTIRERLSRQRPNVSVADETAVDGLLLEDGRVTGVRVDGVAHRADLVVACSGRHTRFLDQLAETGFPAPRVSEVHIDVACGTCVVPRGPHGLPRRRGRRPGAAPPDRHHGAGGG</sequence>
<dbReference type="EMBL" id="SOCP01000014">
    <property type="protein sequence ID" value="TDV44237.1"/>
    <property type="molecule type" value="Genomic_DNA"/>
</dbReference>
<keyword evidence="4" id="KW-1185">Reference proteome</keyword>
<reference evidence="3 4" key="1">
    <citation type="submission" date="2019-03" db="EMBL/GenBank/DDBJ databases">
        <title>Genomic Encyclopedia of Archaeal and Bacterial Type Strains, Phase II (KMG-II): from individual species to whole genera.</title>
        <authorList>
            <person name="Goeker M."/>
        </authorList>
    </citation>
    <scope>NUCLEOTIDE SEQUENCE [LARGE SCALE GENOMIC DNA]</scope>
    <source>
        <strain evidence="3 4">DSM 45499</strain>
    </source>
</reference>
<feature type="domain" description="FAD-binding" evidence="2">
    <location>
        <begin position="5"/>
        <end position="184"/>
    </location>
</feature>
<protein>
    <recommendedName>
        <fullName evidence="2">FAD-binding domain-containing protein</fullName>
    </recommendedName>
</protein>
<dbReference type="PANTHER" id="PTHR43422:SF3">
    <property type="entry name" value="THIAMINE THIAZOLE SYNTHASE"/>
    <property type="match status" value="1"/>
</dbReference>
<evidence type="ECO:0000313" key="4">
    <source>
        <dbReference type="Proteomes" id="UP000294927"/>
    </source>
</evidence>